<name>A0A6M0QVX4_9RHOB</name>
<sequence length="510" mass="55420">MPENAPRRVAILGLMLESNRFAPVIGEEDYLKRVYLAGDEILEDLYSPDPKLPTEIRGFRAEMDSRGDWTPVPILVGLVEAGGPMDHAFFEASMEEIRSRLTAALPLDAVYISNHGAMITTANTDPDGEIFALVRQIVGPDVPVVATLDLHGNVSDRMVQSADAIVAYQTNPHVDMLERGRDAAAILHELFAGMKPDVVFLRLPLVPPTVTLLTEAGPYADIMNFGQSLLDDRIVNVSILGGFAYSDTPKNGLAIIVTSRQCDGSARRAANAIARYAWSQHERFVPRLTSLDETVRRVLEAGADPARPAVILADVSDNPGGGGNGNTMWILEALHKAGAKGVIAGVITDPALAREAATLGLGARFRAVFNRVEPDEFSRRFEADARVLAIRDGDCVGRRGFYAGRRMNLGQSVLLDLGGIQVVVISIRTQCADPIFLEMMGLDIGAARAVVVKSRGHFRAGFDEFFAPSQVIEVDVPGLTSPVLTRFDFRSMPRPMFPIDSPVNWTPPQD</sequence>
<protein>
    <recommendedName>
        <fullName evidence="1">Microcystinase C</fullName>
        <shortName evidence="1">MlrC</shortName>
    </recommendedName>
</protein>
<dbReference type="GO" id="GO:0008237">
    <property type="term" value="F:metallopeptidase activity"/>
    <property type="evidence" value="ECO:0007669"/>
    <property type="project" value="UniProtKB-KW"/>
</dbReference>
<keyword evidence="1" id="KW-0482">Metalloprotease</keyword>
<evidence type="ECO:0000313" key="5">
    <source>
        <dbReference type="Proteomes" id="UP000477782"/>
    </source>
</evidence>
<comment type="caution">
    <text evidence="4">The sequence shown here is derived from an EMBL/GenBank/DDBJ whole genome shotgun (WGS) entry which is preliminary data.</text>
</comment>
<dbReference type="GO" id="GO:0006508">
    <property type="term" value="P:proteolysis"/>
    <property type="evidence" value="ECO:0007669"/>
    <property type="project" value="UniProtKB-KW"/>
</dbReference>
<comment type="function">
    <text evidence="1">Involved in peptidolytic degradation of cyclic heptapeptide hepatotoxin microcystin (MC).</text>
</comment>
<dbReference type="PIRSF" id="PIRSF012702">
    <property type="entry name" value="UCP012702"/>
    <property type="match status" value="1"/>
</dbReference>
<evidence type="ECO:0000259" key="2">
    <source>
        <dbReference type="Pfam" id="PF07171"/>
    </source>
</evidence>
<dbReference type="InterPro" id="IPR009197">
    <property type="entry name" value="MlrC"/>
</dbReference>
<dbReference type="InterPro" id="IPR010799">
    <property type="entry name" value="MlrC_C"/>
</dbReference>
<keyword evidence="1" id="KW-0645">Protease</keyword>
<evidence type="ECO:0000259" key="3">
    <source>
        <dbReference type="Pfam" id="PF07364"/>
    </source>
</evidence>
<dbReference type="Pfam" id="PF07364">
    <property type="entry name" value="DUF1485"/>
    <property type="match status" value="1"/>
</dbReference>
<dbReference type="Pfam" id="PF07171">
    <property type="entry name" value="MlrC_C"/>
    <property type="match status" value="1"/>
</dbReference>
<dbReference type="GO" id="GO:0046872">
    <property type="term" value="F:metal ion binding"/>
    <property type="evidence" value="ECO:0007669"/>
    <property type="project" value="UniProtKB-KW"/>
</dbReference>
<dbReference type="RefSeq" id="WP_164625294.1">
    <property type="nucleotide sequence ID" value="NZ_JAAIVJ010000005.1"/>
</dbReference>
<keyword evidence="1" id="KW-0479">Metal-binding</keyword>
<reference evidence="4 5" key="1">
    <citation type="submission" date="2020-02" db="EMBL/GenBank/DDBJ databases">
        <authorList>
            <person name="Chen W.-M."/>
        </authorList>
    </citation>
    <scope>NUCLEOTIDE SEQUENCE [LARGE SCALE GENOMIC DNA]</scope>
    <source>
        <strain evidence="4 5">KMS-5</strain>
    </source>
</reference>
<feature type="domain" description="Microcystin LR degradation protein MlrC N-terminal" evidence="3">
    <location>
        <begin position="8"/>
        <end position="298"/>
    </location>
</feature>
<proteinExistence type="inferred from homology"/>
<keyword evidence="1" id="KW-0378">Hydrolase</keyword>
<dbReference type="EMBL" id="JAAIVJ010000005">
    <property type="protein sequence ID" value="NEY90632.1"/>
    <property type="molecule type" value="Genomic_DNA"/>
</dbReference>
<accession>A0A6M0QVX4</accession>
<dbReference type="Proteomes" id="UP000477782">
    <property type="component" value="Unassembled WGS sequence"/>
</dbReference>
<keyword evidence="5" id="KW-1185">Reference proteome</keyword>
<dbReference type="InterPro" id="IPR015995">
    <property type="entry name" value="MlrC_N"/>
</dbReference>
<feature type="domain" description="Microcystin LR degradation protein MlrC C-terminal" evidence="2">
    <location>
        <begin position="312"/>
        <end position="490"/>
    </location>
</feature>
<dbReference type="AlphaFoldDB" id="A0A6M0QVX4"/>
<comment type="similarity">
    <text evidence="1">Belongs to the peptidase M81 family.</text>
</comment>
<gene>
    <name evidence="4" type="ORF">G4Z14_10020</name>
</gene>
<comment type="cofactor">
    <cofactor evidence="1">
        <name>Zn(2+)</name>
        <dbReference type="ChEBI" id="CHEBI:29105"/>
    </cofactor>
    <text evidence="1">Binds 1 zinc ion per subunit.</text>
</comment>
<evidence type="ECO:0000256" key="1">
    <source>
        <dbReference type="PIRNR" id="PIRNR012702"/>
    </source>
</evidence>
<organism evidence="4 5">
    <name type="scientific">Tabrizicola oligotrophica</name>
    <dbReference type="NCBI Taxonomy" id="2710650"/>
    <lineage>
        <taxon>Bacteria</taxon>
        <taxon>Pseudomonadati</taxon>
        <taxon>Pseudomonadota</taxon>
        <taxon>Alphaproteobacteria</taxon>
        <taxon>Rhodobacterales</taxon>
        <taxon>Paracoccaceae</taxon>
        <taxon>Tabrizicola</taxon>
    </lineage>
</organism>
<evidence type="ECO:0000313" key="4">
    <source>
        <dbReference type="EMBL" id="NEY90632.1"/>
    </source>
</evidence>